<gene>
    <name evidence="3" type="ORF">SAMN06296378_2555</name>
</gene>
<evidence type="ECO:0000313" key="4">
    <source>
        <dbReference type="Proteomes" id="UP000219440"/>
    </source>
</evidence>
<feature type="chain" id="PRO_5039362957" evidence="2">
    <location>
        <begin position="23"/>
        <end position="68"/>
    </location>
</feature>
<accession>A0A2C9A0Y3</accession>
<evidence type="ECO:0000313" key="3">
    <source>
        <dbReference type="EMBL" id="SOE72604.1"/>
    </source>
</evidence>
<keyword evidence="2" id="KW-0732">Signal</keyword>
<keyword evidence="1" id="KW-1133">Transmembrane helix</keyword>
<sequence length="68" mass="6815">MHQKLLVTISTRALAGSLSAVAVAGSAFVGHLAFACVAATSAFNLAGAFMFLGTTGPLYGARRGTARS</sequence>
<evidence type="ECO:0000256" key="1">
    <source>
        <dbReference type="SAM" id="Phobius"/>
    </source>
</evidence>
<feature type="signal peptide" evidence="2">
    <location>
        <begin position="1"/>
        <end position="22"/>
    </location>
</feature>
<organism evidence="3 4">
    <name type="scientific">Salinibacterium xinjiangense</name>
    <dbReference type="NCBI Taxonomy" id="386302"/>
    <lineage>
        <taxon>Bacteria</taxon>
        <taxon>Bacillati</taxon>
        <taxon>Actinomycetota</taxon>
        <taxon>Actinomycetes</taxon>
        <taxon>Micrococcales</taxon>
        <taxon>Microbacteriaceae</taxon>
        <taxon>Salinibacterium</taxon>
    </lineage>
</organism>
<dbReference type="Proteomes" id="UP000219440">
    <property type="component" value="Unassembled WGS sequence"/>
</dbReference>
<keyword evidence="1" id="KW-0472">Membrane</keyword>
<keyword evidence="4" id="KW-1185">Reference proteome</keyword>
<dbReference type="RefSeq" id="WP_097061615.1">
    <property type="nucleotide sequence ID" value="NZ_BMLC01000004.1"/>
</dbReference>
<name>A0A2C9A0Y3_9MICO</name>
<keyword evidence="1" id="KW-0812">Transmembrane</keyword>
<reference evidence="3 4" key="1">
    <citation type="submission" date="2017-09" db="EMBL/GenBank/DDBJ databases">
        <authorList>
            <person name="Ehlers B."/>
            <person name="Leendertz F.H."/>
        </authorList>
    </citation>
    <scope>NUCLEOTIDE SEQUENCE [LARGE SCALE GENOMIC DNA]</scope>
    <source>
        <strain evidence="3 4">CGMCC 1.05381</strain>
    </source>
</reference>
<protein>
    <submittedName>
        <fullName evidence="3">Uncharacterized protein</fullName>
    </submittedName>
</protein>
<proteinExistence type="predicted"/>
<dbReference type="EMBL" id="OCST01000005">
    <property type="protein sequence ID" value="SOE72604.1"/>
    <property type="molecule type" value="Genomic_DNA"/>
</dbReference>
<evidence type="ECO:0000256" key="2">
    <source>
        <dbReference type="SAM" id="SignalP"/>
    </source>
</evidence>
<feature type="transmembrane region" description="Helical" evidence="1">
    <location>
        <begin position="30"/>
        <end position="53"/>
    </location>
</feature>
<dbReference type="AlphaFoldDB" id="A0A2C9A0Y3"/>